<proteinExistence type="predicted"/>
<dbReference type="Proteomes" id="UP000198406">
    <property type="component" value="Unassembled WGS sequence"/>
</dbReference>
<dbReference type="OrthoDB" id="120976at2759"/>
<comment type="caution">
    <text evidence="1">The sequence shown here is derived from an EMBL/GenBank/DDBJ whole genome shotgun (WGS) entry which is preliminary data.</text>
</comment>
<dbReference type="AlphaFoldDB" id="A0A1Z5JUJ0"/>
<protein>
    <submittedName>
        <fullName evidence="1">Uncharacterized protein</fullName>
    </submittedName>
</protein>
<reference evidence="1 2" key="1">
    <citation type="journal article" date="2015" name="Plant Cell">
        <title>Oil accumulation by the oleaginous diatom Fistulifera solaris as revealed by the genome and transcriptome.</title>
        <authorList>
            <person name="Tanaka T."/>
            <person name="Maeda Y."/>
            <person name="Veluchamy A."/>
            <person name="Tanaka M."/>
            <person name="Abida H."/>
            <person name="Marechal E."/>
            <person name="Bowler C."/>
            <person name="Muto M."/>
            <person name="Sunaga Y."/>
            <person name="Tanaka M."/>
            <person name="Yoshino T."/>
            <person name="Taniguchi T."/>
            <person name="Fukuda Y."/>
            <person name="Nemoto M."/>
            <person name="Matsumoto M."/>
            <person name="Wong P.S."/>
            <person name="Aburatani S."/>
            <person name="Fujibuchi W."/>
        </authorList>
    </citation>
    <scope>NUCLEOTIDE SEQUENCE [LARGE SCALE GENOMIC DNA]</scope>
    <source>
        <strain evidence="1 2">JPCC DA0580</strain>
    </source>
</reference>
<evidence type="ECO:0000313" key="1">
    <source>
        <dbReference type="EMBL" id="GAX17703.1"/>
    </source>
</evidence>
<dbReference type="InParanoid" id="A0A1Z5JUJ0"/>
<dbReference type="EMBL" id="BDSP01000120">
    <property type="protein sequence ID" value="GAX17703.1"/>
    <property type="molecule type" value="Genomic_DNA"/>
</dbReference>
<accession>A0A1Z5JUJ0</accession>
<gene>
    <name evidence="1" type="ORF">FisN_10Lu422</name>
</gene>
<name>A0A1Z5JUJ0_FISSO</name>
<evidence type="ECO:0000313" key="2">
    <source>
        <dbReference type="Proteomes" id="UP000198406"/>
    </source>
</evidence>
<keyword evidence="2" id="KW-1185">Reference proteome</keyword>
<sequence>MYCSQRAGFSITCQQSSQLILKGAIYGERPSAIAETATFLWSLPQTEATVLRISCNEDCNCVASAFKGEQLARILDSNPTRRLKIQTRTWTSEQSVILATRPYPLNLHLLARTCDGFRFEDEGAAFVKALEMRSSSFGDLNIQCQSDGSPFHRDTLQRLLQLENKIEKLTLCALDEESVFLPFSAKVEELDYGMDEACFRPEYFDGLSIAPKRLHLRILFNQGTDWTTTATALLKRFAELGHFEKLGLSILQRGLHRRWDILETAGSAKTALMAEALVRAIEANPNLSCLDLRGTPFPYDWYPYLQNVFEAMEKHKSLRQFFIDRYPKKEDPHYLWLERLLLRNRCITVLDRKNRKPSNGSSIEKLYALNSIYRGSISLIRVLRMLRSLLVAAALTEGASTNFQYTALLLSHHTDMLYELLHYVDESLEVTKHINL</sequence>
<organism evidence="1 2">
    <name type="scientific">Fistulifera solaris</name>
    <name type="common">Oleaginous diatom</name>
    <dbReference type="NCBI Taxonomy" id="1519565"/>
    <lineage>
        <taxon>Eukaryota</taxon>
        <taxon>Sar</taxon>
        <taxon>Stramenopiles</taxon>
        <taxon>Ochrophyta</taxon>
        <taxon>Bacillariophyta</taxon>
        <taxon>Bacillariophyceae</taxon>
        <taxon>Bacillariophycidae</taxon>
        <taxon>Naviculales</taxon>
        <taxon>Naviculaceae</taxon>
        <taxon>Fistulifera</taxon>
    </lineage>
</organism>